<accession>A0A1I4H5T5</accession>
<reference evidence="3 4" key="1">
    <citation type="submission" date="2016-10" db="EMBL/GenBank/DDBJ databases">
        <authorList>
            <person name="de Groot N.N."/>
        </authorList>
    </citation>
    <scope>NUCLEOTIDE SEQUENCE [LARGE SCALE GENOMIC DNA]</scope>
    <source>
        <strain evidence="3 4">DSM 45317</strain>
    </source>
</reference>
<dbReference type="NCBIfam" id="TIGR00254">
    <property type="entry name" value="GGDEF"/>
    <property type="match status" value="1"/>
</dbReference>
<dbReference type="SMART" id="SM00091">
    <property type="entry name" value="PAS"/>
    <property type="match status" value="1"/>
</dbReference>
<dbReference type="InterPro" id="IPR035965">
    <property type="entry name" value="PAS-like_dom_sf"/>
</dbReference>
<dbReference type="InterPro" id="IPR029016">
    <property type="entry name" value="GAF-like_dom_sf"/>
</dbReference>
<evidence type="ECO:0000259" key="1">
    <source>
        <dbReference type="PROSITE" id="PS50112"/>
    </source>
</evidence>
<dbReference type="Pfam" id="PF13426">
    <property type="entry name" value="PAS_9"/>
    <property type="match status" value="1"/>
</dbReference>
<dbReference type="Pfam" id="PF13185">
    <property type="entry name" value="GAF_2"/>
    <property type="match status" value="1"/>
</dbReference>
<dbReference type="InterPro" id="IPR000014">
    <property type="entry name" value="PAS"/>
</dbReference>
<keyword evidence="4" id="KW-1185">Reference proteome</keyword>
<dbReference type="PANTHER" id="PTHR44757:SF2">
    <property type="entry name" value="BIOFILM ARCHITECTURE MAINTENANCE PROTEIN MBAA"/>
    <property type="match status" value="1"/>
</dbReference>
<dbReference type="SUPFAM" id="SSF55785">
    <property type="entry name" value="PYP-like sensor domain (PAS domain)"/>
    <property type="match status" value="1"/>
</dbReference>
<dbReference type="InterPro" id="IPR029787">
    <property type="entry name" value="Nucleotide_cyclase"/>
</dbReference>
<dbReference type="Gene3D" id="3.30.70.270">
    <property type="match status" value="1"/>
</dbReference>
<dbReference type="FunFam" id="3.30.70.270:FF:000001">
    <property type="entry name" value="Diguanylate cyclase domain protein"/>
    <property type="match status" value="1"/>
</dbReference>
<dbReference type="InterPro" id="IPR052155">
    <property type="entry name" value="Biofilm_reg_signaling"/>
</dbReference>
<dbReference type="PROSITE" id="PS50887">
    <property type="entry name" value="GGDEF"/>
    <property type="match status" value="1"/>
</dbReference>
<dbReference type="CDD" id="cd00130">
    <property type="entry name" value="PAS"/>
    <property type="match status" value="1"/>
</dbReference>
<dbReference type="SUPFAM" id="SSF55781">
    <property type="entry name" value="GAF domain-like"/>
    <property type="match status" value="1"/>
</dbReference>
<dbReference type="SUPFAM" id="SSF55073">
    <property type="entry name" value="Nucleotide cyclase"/>
    <property type="match status" value="1"/>
</dbReference>
<dbReference type="STRING" id="504800.SAMN04488085_11026"/>
<dbReference type="SMART" id="SM00267">
    <property type="entry name" value="GGDEF"/>
    <property type="match status" value="1"/>
</dbReference>
<name>A0A1I4H5T5_9ACTN</name>
<dbReference type="InterPro" id="IPR043128">
    <property type="entry name" value="Rev_trsase/Diguanyl_cyclase"/>
</dbReference>
<proteinExistence type="predicted"/>
<evidence type="ECO:0000313" key="4">
    <source>
        <dbReference type="Proteomes" id="UP000199152"/>
    </source>
</evidence>
<dbReference type="InterPro" id="IPR000160">
    <property type="entry name" value="GGDEF_dom"/>
</dbReference>
<feature type="domain" description="GGDEF" evidence="2">
    <location>
        <begin position="345"/>
        <end position="482"/>
    </location>
</feature>
<dbReference type="Gene3D" id="3.30.450.40">
    <property type="match status" value="1"/>
</dbReference>
<dbReference type="Gene3D" id="3.30.450.20">
    <property type="entry name" value="PAS domain"/>
    <property type="match status" value="1"/>
</dbReference>
<dbReference type="AlphaFoldDB" id="A0A1I4H5T5"/>
<dbReference type="PROSITE" id="PS50112">
    <property type="entry name" value="PAS"/>
    <property type="match status" value="1"/>
</dbReference>
<dbReference type="CDD" id="cd01949">
    <property type="entry name" value="GGDEF"/>
    <property type="match status" value="1"/>
</dbReference>
<dbReference type="Proteomes" id="UP000199152">
    <property type="component" value="Unassembled WGS sequence"/>
</dbReference>
<gene>
    <name evidence="3" type="ORF">SAMN04488085_11026</name>
</gene>
<dbReference type="SMART" id="SM00065">
    <property type="entry name" value="GAF"/>
    <property type="match status" value="1"/>
</dbReference>
<dbReference type="EMBL" id="FOSW01000010">
    <property type="protein sequence ID" value="SFL36987.1"/>
    <property type="molecule type" value="Genomic_DNA"/>
</dbReference>
<evidence type="ECO:0000313" key="3">
    <source>
        <dbReference type="EMBL" id="SFL36987.1"/>
    </source>
</evidence>
<sequence>MTPGDTDFPEEDLEDLYEHAPCGYLSTRPDGTVVKVNATFLDWTGHRAEDVIGRPFQDLLTPGGRIYHQTHVAPLLRLQGSVKAIALELLCPGGRRLPVLVSSDVRADASGTPVLVRTAVVDHTERRSYERELVRARKAAEDSERRVRVLHRAAAQFAEATSTAEVVAALAGILADEPGNAGAGVWLVDPDRAALVHAGEDGPPAASVADAAVPAAAPVPLAAAVRGHDVVAVPTPAAAEQDFPAVALPMHRARVESLLAVPLAADGGVVGAYQATFRRRRGFTPEQLELHRTLARQAGAAIERSRLDEEVRHLAQHDPLTGAANRALFTSRLDQALADARRTGAPVSAMFLDLDGFKAVNDGHGHSAGDDLLVEIAQRLRRVVRPRDTVGRLGGDEFAVLCAGADPAEAAHIARRLEEAVRAPVAVAGRSVTVTVTASVGIVVHDPGSCPPASAGQLLRYADAAMYRAKALGKDRHVMYDTTFGTELPRLTAQGVRATLPG</sequence>
<dbReference type="InParanoid" id="A0A1I4H5T5"/>
<dbReference type="InterPro" id="IPR003018">
    <property type="entry name" value="GAF"/>
</dbReference>
<dbReference type="PANTHER" id="PTHR44757">
    <property type="entry name" value="DIGUANYLATE CYCLASE DGCP"/>
    <property type="match status" value="1"/>
</dbReference>
<feature type="domain" description="PAS" evidence="1">
    <location>
        <begin position="9"/>
        <end position="62"/>
    </location>
</feature>
<dbReference type="Pfam" id="PF00990">
    <property type="entry name" value="GGDEF"/>
    <property type="match status" value="1"/>
</dbReference>
<dbReference type="RefSeq" id="WP_218146290.1">
    <property type="nucleotide sequence ID" value="NZ_FOSW01000010.1"/>
</dbReference>
<evidence type="ECO:0000259" key="2">
    <source>
        <dbReference type="PROSITE" id="PS50887"/>
    </source>
</evidence>
<dbReference type="NCBIfam" id="TIGR00229">
    <property type="entry name" value="sensory_box"/>
    <property type="match status" value="1"/>
</dbReference>
<protein>
    <submittedName>
        <fullName evidence="3">PAS domain S-box-containing protein/diguanylate cyclase (GGDEF) domain-containing protein</fullName>
    </submittedName>
</protein>
<organism evidence="3 4">
    <name type="scientific">Geodermatophilus ruber</name>
    <dbReference type="NCBI Taxonomy" id="504800"/>
    <lineage>
        <taxon>Bacteria</taxon>
        <taxon>Bacillati</taxon>
        <taxon>Actinomycetota</taxon>
        <taxon>Actinomycetes</taxon>
        <taxon>Geodermatophilales</taxon>
        <taxon>Geodermatophilaceae</taxon>
        <taxon>Geodermatophilus</taxon>
    </lineage>
</organism>